<organism evidence="6 8">
    <name type="scientific">Haladaptatus paucihalophilus DX253</name>
    <dbReference type="NCBI Taxonomy" id="797209"/>
    <lineage>
        <taxon>Archaea</taxon>
        <taxon>Methanobacteriati</taxon>
        <taxon>Methanobacteriota</taxon>
        <taxon>Stenosarchaea group</taxon>
        <taxon>Halobacteria</taxon>
        <taxon>Halobacteriales</taxon>
        <taxon>Haladaptataceae</taxon>
        <taxon>Haladaptatus</taxon>
    </lineage>
</organism>
<evidence type="ECO:0000313" key="6">
    <source>
        <dbReference type="EMBL" id="EFW90036.1"/>
    </source>
</evidence>
<sequence length="260" mass="28774">MARNGHGSKTIKSVGNAFRILEALEANEPMGVTELSDDVGLSKGSIHHYLATLLEHDFVERCNGKYQLGLRPLTYGGEVREREKVFQIGKEGVDRLAKTTDETARLVVERGGYGVTLYQSTHHDRSGIRTHLGTQEDLHSTAAGKAMLAAMDDERIDDALEWGALPRHTDNTIVDESSLRAEIDDIRSRGIAFDDEEQFEGVRCVATALVTEMDELLGAISVSGPVDRIDDETFSEDIPQEIRNVAGVIEVNTTYLDWME</sequence>
<dbReference type="InterPro" id="IPR014757">
    <property type="entry name" value="Tscrpt_reg_IclR_C"/>
</dbReference>
<keyword evidence="9" id="KW-1185">Reference proteome</keyword>
<evidence type="ECO:0000256" key="3">
    <source>
        <dbReference type="ARBA" id="ARBA00023163"/>
    </source>
</evidence>
<reference evidence="7" key="3">
    <citation type="submission" date="2016-11" db="EMBL/GenBank/DDBJ databases">
        <authorList>
            <person name="Jaros S."/>
            <person name="Januszkiewicz K."/>
            <person name="Wedrychowicz H."/>
        </authorList>
    </citation>
    <scope>NUCLEOTIDE SEQUENCE [LARGE SCALE GENOMIC DNA]</scope>
    <source>
        <strain evidence="7">DX253</strain>
    </source>
</reference>
<evidence type="ECO:0000259" key="4">
    <source>
        <dbReference type="PROSITE" id="PS51077"/>
    </source>
</evidence>
<dbReference type="PANTHER" id="PTHR30136:SF35">
    <property type="entry name" value="HTH-TYPE TRANSCRIPTIONAL REGULATOR RV1719"/>
    <property type="match status" value="1"/>
</dbReference>
<dbReference type="SUPFAM" id="SSF46785">
    <property type="entry name" value="Winged helix' DNA-binding domain"/>
    <property type="match status" value="1"/>
</dbReference>
<dbReference type="InterPro" id="IPR036388">
    <property type="entry name" value="WH-like_DNA-bd_sf"/>
</dbReference>
<dbReference type="Gene3D" id="3.30.450.40">
    <property type="match status" value="1"/>
</dbReference>
<dbReference type="PANTHER" id="PTHR30136">
    <property type="entry name" value="HELIX-TURN-HELIX TRANSCRIPTIONAL REGULATOR, ICLR FAMILY"/>
    <property type="match status" value="1"/>
</dbReference>
<dbReference type="PROSITE" id="PS51078">
    <property type="entry name" value="ICLR_ED"/>
    <property type="match status" value="1"/>
</dbReference>
<dbReference type="SUPFAM" id="SSF55781">
    <property type="entry name" value="GAF domain-like"/>
    <property type="match status" value="1"/>
</dbReference>
<dbReference type="Proteomes" id="UP000184203">
    <property type="component" value="Unassembled WGS sequence"/>
</dbReference>
<dbReference type="RefSeq" id="WP_007983080.1">
    <property type="nucleotide sequence ID" value="NZ_AEMG01000029.1"/>
</dbReference>
<dbReference type="CDD" id="cd00090">
    <property type="entry name" value="HTH_ARSR"/>
    <property type="match status" value="1"/>
</dbReference>
<feature type="domain" description="IclR-ED" evidence="5">
    <location>
        <begin position="71"/>
        <end position="255"/>
    </location>
</feature>
<dbReference type="InterPro" id="IPR029016">
    <property type="entry name" value="GAF-like_dom_sf"/>
</dbReference>
<dbReference type="SMART" id="SM00346">
    <property type="entry name" value="HTH_ICLR"/>
    <property type="match status" value="1"/>
</dbReference>
<dbReference type="InterPro" id="IPR005471">
    <property type="entry name" value="Tscrpt_reg_IclR_N"/>
</dbReference>
<dbReference type="STRING" id="797209.GCA_000376445_03593"/>
<dbReference type="InterPro" id="IPR011991">
    <property type="entry name" value="ArsR-like_HTH"/>
</dbReference>
<dbReference type="PROSITE" id="PS51077">
    <property type="entry name" value="HTH_ICLR"/>
    <property type="match status" value="1"/>
</dbReference>
<dbReference type="GO" id="GO:0003677">
    <property type="term" value="F:DNA binding"/>
    <property type="evidence" value="ECO:0007669"/>
    <property type="project" value="UniProtKB-KW"/>
</dbReference>
<keyword evidence="2" id="KW-0238">DNA-binding</keyword>
<dbReference type="EMBL" id="FRAN01000004">
    <property type="protein sequence ID" value="SHL03342.1"/>
    <property type="molecule type" value="Genomic_DNA"/>
</dbReference>
<keyword evidence="1" id="KW-0805">Transcription regulation</keyword>
<name>E7QZB5_HALPU</name>
<dbReference type="Pfam" id="PF09339">
    <property type="entry name" value="HTH_IclR"/>
    <property type="match status" value="1"/>
</dbReference>
<evidence type="ECO:0000256" key="2">
    <source>
        <dbReference type="ARBA" id="ARBA00023125"/>
    </source>
</evidence>
<dbReference type="PATRIC" id="fig|797209.4.peg.4034"/>
<dbReference type="eggNOG" id="arCOG02798">
    <property type="taxonomic scope" value="Archaea"/>
</dbReference>
<accession>E7QZB5</accession>
<dbReference type="EMBL" id="AEMG01000029">
    <property type="protein sequence ID" value="EFW90036.1"/>
    <property type="molecule type" value="Genomic_DNA"/>
</dbReference>
<dbReference type="InterPro" id="IPR036390">
    <property type="entry name" value="WH_DNA-bd_sf"/>
</dbReference>
<feature type="domain" description="HTH iclR-type" evidence="4">
    <location>
        <begin position="11"/>
        <end position="70"/>
    </location>
</feature>
<evidence type="ECO:0000259" key="5">
    <source>
        <dbReference type="PROSITE" id="PS51078"/>
    </source>
</evidence>
<protein>
    <submittedName>
        <fullName evidence="6 7">Transcriptional regulator, IclR family</fullName>
    </submittedName>
</protein>
<dbReference type="Pfam" id="PF01614">
    <property type="entry name" value="IclR_C"/>
    <property type="match status" value="1"/>
</dbReference>
<reference evidence="9" key="2">
    <citation type="submission" date="2016-11" db="EMBL/GenBank/DDBJ databases">
        <authorList>
            <person name="Varghese N."/>
            <person name="Submissions S."/>
        </authorList>
    </citation>
    <scope>NUCLEOTIDE SEQUENCE [LARGE SCALE GENOMIC DNA]</scope>
    <source>
        <strain evidence="9">DX253</strain>
    </source>
</reference>
<dbReference type="InterPro" id="IPR050707">
    <property type="entry name" value="HTH_MetabolicPath_Reg"/>
</dbReference>
<evidence type="ECO:0000313" key="9">
    <source>
        <dbReference type="Proteomes" id="UP000184203"/>
    </source>
</evidence>
<evidence type="ECO:0000256" key="1">
    <source>
        <dbReference type="ARBA" id="ARBA00023015"/>
    </source>
</evidence>
<dbReference type="Proteomes" id="UP000003751">
    <property type="component" value="Unassembled WGS sequence"/>
</dbReference>
<dbReference type="GO" id="GO:0045892">
    <property type="term" value="P:negative regulation of DNA-templated transcription"/>
    <property type="evidence" value="ECO:0007669"/>
    <property type="project" value="TreeGrafter"/>
</dbReference>
<dbReference type="AlphaFoldDB" id="E7QZB5"/>
<evidence type="ECO:0000313" key="7">
    <source>
        <dbReference type="EMBL" id="SHL03342.1"/>
    </source>
</evidence>
<dbReference type="Gene3D" id="1.10.10.10">
    <property type="entry name" value="Winged helix-like DNA-binding domain superfamily/Winged helix DNA-binding domain"/>
    <property type="match status" value="1"/>
</dbReference>
<evidence type="ECO:0000313" key="8">
    <source>
        <dbReference type="Proteomes" id="UP000003751"/>
    </source>
</evidence>
<dbReference type="OrthoDB" id="14763at2157"/>
<dbReference type="GO" id="GO:0003700">
    <property type="term" value="F:DNA-binding transcription factor activity"/>
    <property type="evidence" value="ECO:0007669"/>
    <property type="project" value="TreeGrafter"/>
</dbReference>
<reference evidence="6 8" key="1">
    <citation type="journal article" date="2014" name="ISME J.">
        <title>Trehalose/2-sulfotrehalose biosynthesis and glycine-betaine uptake are widely spread mechanisms for osmoadaptation in the Halobacteriales.</title>
        <authorList>
            <person name="Youssef N.H."/>
            <person name="Savage-Ashlock K.N."/>
            <person name="McCully A.L."/>
            <person name="Luedtke B."/>
            <person name="Shaw E.I."/>
            <person name="Hoff W.D."/>
            <person name="Elshahed M.S."/>
        </authorList>
    </citation>
    <scope>NUCLEOTIDE SEQUENCE [LARGE SCALE GENOMIC DNA]</scope>
    <source>
        <strain evidence="6 8">DX253</strain>
    </source>
</reference>
<gene>
    <name evidence="7" type="ORF">SAMN05444342_2801</name>
    <name evidence="6" type="ORF">ZOD2009_20612</name>
</gene>
<keyword evidence="3" id="KW-0804">Transcription</keyword>
<proteinExistence type="predicted"/>